<gene>
    <name evidence="1" type="ORF">HPB51_004477</name>
</gene>
<dbReference type="EMBL" id="JABSTU010000003">
    <property type="protein sequence ID" value="KAH8035236.1"/>
    <property type="molecule type" value="Genomic_DNA"/>
</dbReference>
<reference evidence="1" key="2">
    <citation type="submission" date="2021-09" db="EMBL/GenBank/DDBJ databases">
        <authorList>
            <person name="Jia N."/>
            <person name="Wang J."/>
            <person name="Shi W."/>
            <person name="Du L."/>
            <person name="Sun Y."/>
            <person name="Zhan W."/>
            <person name="Jiang J."/>
            <person name="Wang Q."/>
            <person name="Zhang B."/>
            <person name="Ji P."/>
            <person name="Sakyi L.B."/>
            <person name="Cui X."/>
            <person name="Yuan T."/>
            <person name="Jiang B."/>
            <person name="Yang W."/>
            <person name="Lam T.T.-Y."/>
            <person name="Chang Q."/>
            <person name="Ding S."/>
            <person name="Wang X."/>
            <person name="Zhu J."/>
            <person name="Ruan X."/>
            <person name="Zhao L."/>
            <person name="Wei J."/>
            <person name="Que T."/>
            <person name="Du C."/>
            <person name="Cheng J."/>
            <person name="Dai P."/>
            <person name="Han X."/>
            <person name="Huang E."/>
            <person name="Gao Y."/>
            <person name="Liu J."/>
            <person name="Shao H."/>
            <person name="Ye R."/>
            <person name="Li L."/>
            <person name="Wei W."/>
            <person name="Wang X."/>
            <person name="Wang C."/>
            <person name="Huo Q."/>
            <person name="Li W."/>
            <person name="Guo W."/>
            <person name="Chen H."/>
            <person name="Chen S."/>
            <person name="Zhou L."/>
            <person name="Zhou L."/>
            <person name="Ni X."/>
            <person name="Tian J."/>
            <person name="Zhou Y."/>
            <person name="Sheng Y."/>
            <person name="Liu T."/>
            <person name="Pan Y."/>
            <person name="Xia L."/>
            <person name="Li J."/>
            <person name="Zhao F."/>
            <person name="Cao W."/>
        </authorList>
    </citation>
    <scope>NUCLEOTIDE SEQUENCE</scope>
    <source>
        <strain evidence="1">Rmic-2018</strain>
        <tissue evidence="1">Larvae</tissue>
    </source>
</reference>
<protein>
    <submittedName>
        <fullName evidence="1">Uncharacterized protein</fullName>
    </submittedName>
</protein>
<dbReference type="AlphaFoldDB" id="A0A9J6EM70"/>
<name>A0A9J6EM70_RHIMP</name>
<accession>A0A9J6EM70</accession>
<proteinExistence type="predicted"/>
<reference evidence="1" key="1">
    <citation type="journal article" date="2020" name="Cell">
        <title>Large-Scale Comparative Analyses of Tick Genomes Elucidate Their Genetic Diversity and Vector Capacities.</title>
        <authorList>
            <consortium name="Tick Genome and Microbiome Consortium (TIGMIC)"/>
            <person name="Jia N."/>
            <person name="Wang J."/>
            <person name="Shi W."/>
            <person name="Du L."/>
            <person name="Sun Y."/>
            <person name="Zhan W."/>
            <person name="Jiang J.F."/>
            <person name="Wang Q."/>
            <person name="Zhang B."/>
            <person name="Ji P."/>
            <person name="Bell-Sakyi L."/>
            <person name="Cui X.M."/>
            <person name="Yuan T.T."/>
            <person name="Jiang B.G."/>
            <person name="Yang W.F."/>
            <person name="Lam T.T."/>
            <person name="Chang Q.C."/>
            <person name="Ding S.J."/>
            <person name="Wang X.J."/>
            <person name="Zhu J.G."/>
            <person name="Ruan X.D."/>
            <person name="Zhao L."/>
            <person name="Wei J.T."/>
            <person name="Ye R.Z."/>
            <person name="Que T.C."/>
            <person name="Du C.H."/>
            <person name="Zhou Y.H."/>
            <person name="Cheng J.X."/>
            <person name="Dai P.F."/>
            <person name="Guo W.B."/>
            <person name="Han X.H."/>
            <person name="Huang E.J."/>
            <person name="Li L.F."/>
            <person name="Wei W."/>
            <person name="Gao Y.C."/>
            <person name="Liu J.Z."/>
            <person name="Shao H.Z."/>
            <person name="Wang X."/>
            <person name="Wang C.C."/>
            <person name="Yang T.C."/>
            <person name="Huo Q.B."/>
            <person name="Li W."/>
            <person name="Chen H.Y."/>
            <person name="Chen S.E."/>
            <person name="Zhou L.G."/>
            <person name="Ni X.B."/>
            <person name="Tian J.H."/>
            <person name="Sheng Y."/>
            <person name="Liu T."/>
            <person name="Pan Y.S."/>
            <person name="Xia L.Y."/>
            <person name="Li J."/>
            <person name="Zhao F."/>
            <person name="Cao W.C."/>
        </authorList>
    </citation>
    <scope>NUCLEOTIDE SEQUENCE</scope>
    <source>
        <strain evidence="1">Rmic-2018</strain>
    </source>
</reference>
<keyword evidence="2" id="KW-1185">Reference proteome</keyword>
<organism evidence="1 2">
    <name type="scientific">Rhipicephalus microplus</name>
    <name type="common">Cattle tick</name>
    <name type="synonym">Boophilus microplus</name>
    <dbReference type="NCBI Taxonomy" id="6941"/>
    <lineage>
        <taxon>Eukaryota</taxon>
        <taxon>Metazoa</taxon>
        <taxon>Ecdysozoa</taxon>
        <taxon>Arthropoda</taxon>
        <taxon>Chelicerata</taxon>
        <taxon>Arachnida</taxon>
        <taxon>Acari</taxon>
        <taxon>Parasitiformes</taxon>
        <taxon>Ixodida</taxon>
        <taxon>Ixodoidea</taxon>
        <taxon>Ixodidae</taxon>
        <taxon>Rhipicephalinae</taxon>
        <taxon>Rhipicephalus</taxon>
        <taxon>Boophilus</taxon>
    </lineage>
</organism>
<dbReference type="Proteomes" id="UP000821866">
    <property type="component" value="Chromosome 11"/>
</dbReference>
<evidence type="ECO:0000313" key="1">
    <source>
        <dbReference type="EMBL" id="KAH8035236.1"/>
    </source>
</evidence>
<evidence type="ECO:0000313" key="2">
    <source>
        <dbReference type="Proteomes" id="UP000821866"/>
    </source>
</evidence>
<comment type="caution">
    <text evidence="1">The sequence shown here is derived from an EMBL/GenBank/DDBJ whole genome shotgun (WGS) entry which is preliminary data.</text>
</comment>
<sequence length="183" mass="20249">MALALSATKAKCGAIGSARKPCVAGRDRGGARRLVLRVDPVLQRNHTQSRALRTTRASAAPLLNVRTGAPEAVQERLVSARLLLPLRGARPAELPFRLHRLETRHDGRRRLGARFKGLAVLLEQRRRMRVLRQFVRTAVSLPPVSVLQDPMWSVRTGGLDEGLGIARQVLLSLLERPTETRTP</sequence>